<dbReference type="PROSITE" id="PS00061">
    <property type="entry name" value="ADH_SHORT"/>
    <property type="match status" value="1"/>
</dbReference>
<comment type="caution">
    <text evidence="8">The sequence shown here is derived from an EMBL/GenBank/DDBJ whole genome shotgun (WGS) entry which is preliminary data.</text>
</comment>
<evidence type="ECO:0000313" key="8">
    <source>
        <dbReference type="EMBL" id="ORX12410.1"/>
    </source>
</evidence>
<dbReference type="InterPro" id="IPR002347">
    <property type="entry name" value="SDR_fam"/>
</dbReference>
<comment type="subcellular location">
    <subcellularLocation>
        <location evidence="1">Secreted</location>
        <location evidence="1">Cell wall</location>
    </subcellularLocation>
</comment>
<proteinExistence type="inferred from homology"/>
<gene>
    <name evidence="8" type="ORF">AWC31_30950</name>
</gene>
<sequence length="250" mass="25270">MSDKALPFAGKVALITGASGGIGGAIAGLLAAAGADLLLAHGTHVEDAEHVAEGARQLGRRVVLAPGDLADPTVPATLVHAAAELGGVDILVANAGAGAQTAWADVTLEQWNTTFAINTTAPFLLAQQVLPTMIERNFGRVLFISSTAALTGGIVGPHYAASKAALHGLTHFLAARVAADGVTVNTLAPALIGNTRILPLNAKGDGSLPLPIPVGRLGEVTEVADMALSILRNGYLTNKVITLDGGLLPR</sequence>
<keyword evidence="4" id="KW-0560">Oxidoreductase</keyword>
<dbReference type="InterPro" id="IPR050259">
    <property type="entry name" value="SDR"/>
</dbReference>
<evidence type="ECO:0000256" key="1">
    <source>
        <dbReference type="ARBA" id="ARBA00004191"/>
    </source>
</evidence>
<dbReference type="Gene3D" id="3.40.50.720">
    <property type="entry name" value="NAD(P)-binding Rossmann-like Domain"/>
    <property type="match status" value="1"/>
</dbReference>
<evidence type="ECO:0000256" key="3">
    <source>
        <dbReference type="ARBA" id="ARBA00022512"/>
    </source>
</evidence>
<accession>A0A1X2F1T5</accession>
<comment type="catalytic activity">
    <reaction evidence="6">
        <text>a (3R)-hydroxyacyl-[ACP] + NADP(+) = a 3-oxoacyl-[ACP] + NADPH + H(+)</text>
        <dbReference type="Rhea" id="RHEA:17397"/>
        <dbReference type="Rhea" id="RHEA-COMP:9916"/>
        <dbReference type="Rhea" id="RHEA-COMP:9945"/>
        <dbReference type="ChEBI" id="CHEBI:15378"/>
        <dbReference type="ChEBI" id="CHEBI:57783"/>
        <dbReference type="ChEBI" id="CHEBI:58349"/>
        <dbReference type="ChEBI" id="CHEBI:78776"/>
        <dbReference type="ChEBI" id="CHEBI:78827"/>
        <dbReference type="EC" id="1.1.1.100"/>
    </reaction>
    <physiologicalReaction direction="right-to-left" evidence="6">
        <dbReference type="Rhea" id="RHEA:17399"/>
    </physiologicalReaction>
</comment>
<protein>
    <recommendedName>
        <fullName evidence="5">3-oxoacyl-[acyl-carrier-protein] reductase MabA</fullName>
    </recommendedName>
</protein>
<evidence type="ECO:0000256" key="4">
    <source>
        <dbReference type="ARBA" id="ARBA00023002"/>
    </source>
</evidence>
<dbReference type="PRINTS" id="PR00081">
    <property type="entry name" value="GDHRDH"/>
</dbReference>
<dbReference type="InterPro" id="IPR020904">
    <property type="entry name" value="Sc_DH/Rdtase_CS"/>
</dbReference>
<evidence type="ECO:0000256" key="5">
    <source>
        <dbReference type="ARBA" id="ARBA00040781"/>
    </source>
</evidence>
<dbReference type="Proteomes" id="UP000193964">
    <property type="component" value="Unassembled WGS sequence"/>
</dbReference>
<dbReference type="FunFam" id="3.40.50.720:FF:000173">
    <property type="entry name" value="3-oxoacyl-[acyl-carrier protein] reductase"/>
    <property type="match status" value="1"/>
</dbReference>
<organism evidence="8 9">
    <name type="scientific">Mycolicibacterium wolinskyi</name>
    <dbReference type="NCBI Taxonomy" id="59750"/>
    <lineage>
        <taxon>Bacteria</taxon>
        <taxon>Bacillati</taxon>
        <taxon>Actinomycetota</taxon>
        <taxon>Actinomycetes</taxon>
        <taxon>Mycobacteriales</taxon>
        <taxon>Mycobacteriaceae</taxon>
        <taxon>Mycolicibacterium</taxon>
    </lineage>
</organism>
<evidence type="ECO:0000256" key="7">
    <source>
        <dbReference type="RuleBase" id="RU000363"/>
    </source>
</evidence>
<dbReference type="PANTHER" id="PTHR42879:SF2">
    <property type="entry name" value="3-OXOACYL-[ACYL-CARRIER-PROTEIN] REDUCTASE FABG"/>
    <property type="match status" value="1"/>
</dbReference>
<dbReference type="PANTHER" id="PTHR42879">
    <property type="entry name" value="3-OXOACYL-(ACYL-CARRIER-PROTEIN) REDUCTASE"/>
    <property type="match status" value="1"/>
</dbReference>
<dbReference type="SUPFAM" id="SSF51735">
    <property type="entry name" value="NAD(P)-binding Rossmann-fold domains"/>
    <property type="match status" value="1"/>
</dbReference>
<evidence type="ECO:0000313" key="9">
    <source>
        <dbReference type="Proteomes" id="UP000193964"/>
    </source>
</evidence>
<keyword evidence="3" id="KW-0134">Cell wall</keyword>
<dbReference type="Pfam" id="PF00106">
    <property type="entry name" value="adh_short"/>
    <property type="match status" value="1"/>
</dbReference>
<dbReference type="EMBL" id="LQQA01000029">
    <property type="protein sequence ID" value="ORX12410.1"/>
    <property type="molecule type" value="Genomic_DNA"/>
</dbReference>
<dbReference type="GO" id="GO:0004316">
    <property type="term" value="F:3-oxoacyl-[acyl-carrier-protein] reductase (NADPH) activity"/>
    <property type="evidence" value="ECO:0007669"/>
    <property type="project" value="UniProtKB-EC"/>
</dbReference>
<dbReference type="GO" id="GO:0032787">
    <property type="term" value="P:monocarboxylic acid metabolic process"/>
    <property type="evidence" value="ECO:0007669"/>
    <property type="project" value="UniProtKB-ARBA"/>
</dbReference>
<evidence type="ECO:0000256" key="6">
    <source>
        <dbReference type="ARBA" id="ARBA00047400"/>
    </source>
</evidence>
<dbReference type="InterPro" id="IPR036291">
    <property type="entry name" value="NAD(P)-bd_dom_sf"/>
</dbReference>
<name>A0A1X2F1T5_9MYCO</name>
<dbReference type="OrthoDB" id="286404at2"/>
<keyword evidence="3" id="KW-0964">Secreted</keyword>
<evidence type="ECO:0000256" key="2">
    <source>
        <dbReference type="ARBA" id="ARBA00006484"/>
    </source>
</evidence>
<dbReference type="PRINTS" id="PR00080">
    <property type="entry name" value="SDRFAMILY"/>
</dbReference>
<dbReference type="CDD" id="cd05233">
    <property type="entry name" value="SDR_c"/>
    <property type="match status" value="1"/>
</dbReference>
<dbReference type="RefSeq" id="WP_085146105.1">
    <property type="nucleotide sequence ID" value="NZ_JACKUA010000030.1"/>
</dbReference>
<dbReference type="AlphaFoldDB" id="A0A1X2F1T5"/>
<comment type="similarity">
    <text evidence="2 7">Belongs to the short-chain dehydrogenases/reductases (SDR) family.</text>
</comment>
<reference evidence="8 9" key="1">
    <citation type="submission" date="2016-01" db="EMBL/GenBank/DDBJ databases">
        <title>The new phylogeny of the genus Mycobacterium.</title>
        <authorList>
            <person name="Tarcisio F."/>
            <person name="Conor M."/>
            <person name="Antonella G."/>
            <person name="Elisabetta G."/>
            <person name="Giulia F.S."/>
            <person name="Sara T."/>
            <person name="Anna F."/>
            <person name="Clotilde B."/>
            <person name="Roberto B."/>
            <person name="Veronica D.S."/>
            <person name="Fabio R."/>
            <person name="Monica P."/>
            <person name="Olivier J."/>
            <person name="Enrico T."/>
            <person name="Nicola S."/>
        </authorList>
    </citation>
    <scope>NUCLEOTIDE SEQUENCE [LARGE SCALE GENOMIC DNA]</scope>
    <source>
        <strain evidence="8 9">ATCC 700010</strain>
    </source>
</reference>